<evidence type="ECO:0000313" key="7">
    <source>
        <dbReference type="EMBL" id="PRT56014.1"/>
    </source>
</evidence>
<evidence type="ECO:0000256" key="4">
    <source>
        <dbReference type="ARBA" id="ARBA00023136"/>
    </source>
</evidence>
<dbReference type="PROSITE" id="PS50801">
    <property type="entry name" value="STAS"/>
    <property type="match status" value="1"/>
</dbReference>
<dbReference type="SUPFAM" id="SSF52091">
    <property type="entry name" value="SpoIIaa-like"/>
    <property type="match status" value="1"/>
</dbReference>
<dbReference type="InterPro" id="IPR011547">
    <property type="entry name" value="SLC26A/SulP_dom"/>
</dbReference>
<dbReference type="CDD" id="cd07042">
    <property type="entry name" value="STAS_SulP_like_sulfate_transporter"/>
    <property type="match status" value="1"/>
</dbReference>
<feature type="transmembrane region" description="Helical" evidence="5">
    <location>
        <begin position="68"/>
        <end position="88"/>
    </location>
</feature>
<feature type="transmembrane region" description="Helical" evidence="5">
    <location>
        <begin position="33"/>
        <end position="56"/>
    </location>
</feature>
<feature type="transmembrane region" description="Helical" evidence="5">
    <location>
        <begin position="242"/>
        <end position="261"/>
    </location>
</feature>
<dbReference type="Pfam" id="PF00916">
    <property type="entry name" value="Sulfate_transp"/>
    <property type="match status" value="1"/>
</dbReference>
<keyword evidence="8" id="KW-1185">Reference proteome</keyword>
<evidence type="ECO:0000259" key="6">
    <source>
        <dbReference type="PROSITE" id="PS50801"/>
    </source>
</evidence>
<evidence type="ECO:0000256" key="5">
    <source>
        <dbReference type="SAM" id="Phobius"/>
    </source>
</evidence>
<feature type="transmembrane region" description="Helical" evidence="5">
    <location>
        <begin position="371"/>
        <end position="390"/>
    </location>
</feature>
<gene>
    <name evidence="7" type="ORF">B9G98_03634</name>
</gene>
<evidence type="ECO:0000256" key="2">
    <source>
        <dbReference type="ARBA" id="ARBA00022692"/>
    </source>
</evidence>
<proteinExistence type="predicted"/>
<dbReference type="InterPro" id="IPR001902">
    <property type="entry name" value="SLC26A/SulP_fam"/>
</dbReference>
<dbReference type="Pfam" id="PF01740">
    <property type="entry name" value="STAS"/>
    <property type="match status" value="1"/>
</dbReference>
<dbReference type="STRING" id="45607.A0A2T0FLZ8"/>
<evidence type="ECO:0000256" key="3">
    <source>
        <dbReference type="ARBA" id="ARBA00022989"/>
    </source>
</evidence>
<keyword evidence="4 5" id="KW-0472">Membrane</keyword>
<dbReference type="Proteomes" id="UP000238350">
    <property type="component" value="Unassembled WGS sequence"/>
</dbReference>
<accession>A0A2T0FLZ8</accession>
<dbReference type="InterPro" id="IPR036513">
    <property type="entry name" value="STAS_dom_sf"/>
</dbReference>
<keyword evidence="2 5" id="KW-0812">Transmembrane</keyword>
<feature type="transmembrane region" description="Helical" evidence="5">
    <location>
        <begin position="427"/>
        <end position="455"/>
    </location>
</feature>
<feature type="transmembrane region" description="Helical" evidence="5">
    <location>
        <begin position="331"/>
        <end position="350"/>
    </location>
</feature>
<dbReference type="GO" id="GO:0016020">
    <property type="term" value="C:membrane"/>
    <property type="evidence" value="ECO:0007669"/>
    <property type="project" value="UniProtKB-SubCell"/>
</dbReference>
<evidence type="ECO:0000256" key="1">
    <source>
        <dbReference type="ARBA" id="ARBA00004141"/>
    </source>
</evidence>
<dbReference type="PANTHER" id="PTHR11814">
    <property type="entry name" value="SULFATE TRANSPORTER"/>
    <property type="match status" value="1"/>
</dbReference>
<name>A0A2T0FLZ8_9ASCO</name>
<sequence length="647" mass="71165">MQETQPLLNRKPKWYIAYYIPCLRWMSEYKWSYLIGDITAGLTLASFQIPLSISYASSLAHVDTHCGLWGLIIPPFIYSLFGSVPVMVVGPEASLSLVVGQTVAPYLHDDGPGITSSDPSRLTTTVIASLITATVGLVVLALGLMRAGFLESIVPPSLLRGFISGVGLVMITDQVPSQLGLADKMHKELPPDASSFHKLMFSFHHYKKAHRLETTFSICGIIAIITLKVIKSKLSKKRKWVALFPDILVVVIFSGFITWWGSFAEKGLQVIGNVDATGISFDWMLRPKYFKDFRLNFSSSFFIAVLGFLESTVASRALGRGDLNVSANRELVALGLANLVGSLFEALPSFGGYGRSKINKMSGARTQLSSMVIAAVTLFTVYFLMGYLYYVPKCILSCIVASVGVSLVEEAPTDILFFLRVKGWNDLVTITISSLATFFWSVEAGVTIGVFYALIRVIHHATRPRIQILTKHADTREWVNADEMRLEGPDADEVEAFPINSGTLVVKIPEPLTFANCGDLGNRLQRLERHRTVNAHPAQPATDTELHYIIFDLKGMTSCDASATRSLLQIVRHYVEKGVKVLFAETPNTSNVRERLFESGIANLVNKANNGNAFYDSIDKALMTFDPSSATSLASSVQSNFKPSSSR</sequence>
<dbReference type="Gene3D" id="3.30.750.24">
    <property type="entry name" value="STAS domain"/>
    <property type="match status" value="1"/>
</dbReference>
<dbReference type="InterPro" id="IPR002645">
    <property type="entry name" value="STAS_dom"/>
</dbReference>
<keyword evidence="3 5" id="KW-1133">Transmembrane helix</keyword>
<dbReference type="EMBL" id="NDIQ01000022">
    <property type="protein sequence ID" value="PRT56014.1"/>
    <property type="molecule type" value="Genomic_DNA"/>
</dbReference>
<feature type="transmembrane region" description="Helical" evidence="5">
    <location>
        <begin position="297"/>
        <end position="319"/>
    </location>
</feature>
<protein>
    <recommendedName>
        <fullName evidence="6">STAS domain-containing protein</fullName>
    </recommendedName>
</protein>
<dbReference type="GO" id="GO:0055085">
    <property type="term" value="P:transmembrane transport"/>
    <property type="evidence" value="ECO:0007669"/>
    <property type="project" value="InterPro"/>
</dbReference>
<feature type="transmembrane region" description="Helical" evidence="5">
    <location>
        <begin position="209"/>
        <end position="230"/>
    </location>
</feature>
<feature type="domain" description="STAS" evidence="6">
    <location>
        <begin position="502"/>
        <end position="625"/>
    </location>
</feature>
<comment type="subcellular location">
    <subcellularLocation>
        <location evidence="1">Membrane</location>
        <topology evidence="1">Multi-pass membrane protein</topology>
    </subcellularLocation>
</comment>
<feature type="transmembrane region" description="Helical" evidence="5">
    <location>
        <begin position="126"/>
        <end position="145"/>
    </location>
</feature>
<dbReference type="AlphaFoldDB" id="A0A2T0FLZ8"/>
<dbReference type="GeneID" id="36517382"/>
<comment type="caution">
    <text evidence="7">The sequence shown here is derived from an EMBL/GenBank/DDBJ whole genome shotgun (WGS) entry which is preliminary data.</text>
</comment>
<feature type="transmembrane region" description="Helical" evidence="5">
    <location>
        <begin position="157"/>
        <end position="175"/>
    </location>
</feature>
<dbReference type="RefSeq" id="XP_024665959.1">
    <property type="nucleotide sequence ID" value="XM_024810191.1"/>
</dbReference>
<evidence type="ECO:0000313" key="8">
    <source>
        <dbReference type="Proteomes" id="UP000238350"/>
    </source>
</evidence>
<dbReference type="OrthoDB" id="427213at2759"/>
<reference evidence="7 8" key="1">
    <citation type="submission" date="2017-04" db="EMBL/GenBank/DDBJ databases">
        <title>Genome sequencing of [Candida] sorbophila.</title>
        <authorList>
            <person name="Ahn J.O."/>
        </authorList>
    </citation>
    <scope>NUCLEOTIDE SEQUENCE [LARGE SCALE GENOMIC DNA]</scope>
    <source>
        <strain evidence="7 8">DS02</strain>
    </source>
</reference>
<organism evidence="7 8">
    <name type="scientific">Wickerhamiella sorbophila</name>
    <dbReference type="NCBI Taxonomy" id="45607"/>
    <lineage>
        <taxon>Eukaryota</taxon>
        <taxon>Fungi</taxon>
        <taxon>Dikarya</taxon>
        <taxon>Ascomycota</taxon>
        <taxon>Saccharomycotina</taxon>
        <taxon>Dipodascomycetes</taxon>
        <taxon>Dipodascales</taxon>
        <taxon>Trichomonascaceae</taxon>
        <taxon>Wickerhamiella</taxon>
    </lineage>
</organism>